<accession>A0AAU8MJQ6</accession>
<evidence type="ECO:0000313" key="1">
    <source>
        <dbReference type="EMBL" id="XCO00098.1"/>
    </source>
</evidence>
<sequence length="29" mass="3393">MVDIHKSNIFVLSKVKQIANINLKVKLWL</sequence>
<reference evidence="1" key="1">
    <citation type="submission" date="2024-06" db="EMBL/GenBank/DDBJ databases">
        <title>Intestivirid acquisition increases across infancy in a wild primate population.</title>
        <authorList>
            <person name="Schneider-Creas I.A."/>
            <person name="Moya I.L."/>
            <person name="Chiou K.L."/>
            <person name="Baniel A."/>
            <person name="Azanaw Haile A."/>
            <person name="Kebede F."/>
            <person name="Abebe B."/>
            <person name="Snyder-Mackler N."/>
            <person name="Varsani A."/>
        </authorList>
    </citation>
    <scope>NUCLEOTIDE SEQUENCE</scope>
    <source>
        <strain evidence="1">Int_RNL_2018_1252_VOL</strain>
    </source>
</reference>
<proteinExistence type="predicted"/>
<organism evidence="1">
    <name type="scientific">Geladintestivirus 5</name>
    <dbReference type="NCBI Taxonomy" id="3233137"/>
    <lineage>
        <taxon>Viruses</taxon>
        <taxon>Duplodnaviria</taxon>
        <taxon>Heunggongvirae</taxon>
        <taxon>Uroviricota</taxon>
        <taxon>Caudoviricetes</taxon>
        <taxon>Crassvirales</taxon>
    </lineage>
</organism>
<name>A0AAU8MJQ6_9CAUD</name>
<dbReference type="EMBL" id="PP965495">
    <property type="protein sequence ID" value="XCO00098.1"/>
    <property type="molecule type" value="Genomic_DNA"/>
</dbReference>
<protein>
    <submittedName>
        <fullName evidence="1">Uncharacterized protein</fullName>
    </submittedName>
</protein>